<dbReference type="EMBL" id="JANX01000158">
    <property type="protein sequence ID" value="KGM33686.1"/>
    <property type="molecule type" value="Genomic_DNA"/>
</dbReference>
<dbReference type="CDD" id="cd05466">
    <property type="entry name" value="PBP2_LTTR_substrate"/>
    <property type="match status" value="1"/>
</dbReference>
<dbReference type="PROSITE" id="PS50931">
    <property type="entry name" value="HTH_LYSR"/>
    <property type="match status" value="1"/>
</dbReference>
<proteinExistence type="inferred from homology"/>
<dbReference type="SUPFAM" id="SSF53850">
    <property type="entry name" value="Periplasmic binding protein-like II"/>
    <property type="match status" value="1"/>
</dbReference>
<sequence>MKNVSDVDLRLLRIFVAVADAGGFAAAQAALNLGASTVSTQMAHLERRLGARLCERGRSGFRLTEKGRAVYDSARRLLEAVEGFRTEALALDARLAGDLRLGLVDATAGDPGSPVIDGLRRFGTRDHRVHLHLAIDTPARLEQRLLDGQLDLVVSAFPRHIAGLVYTPLYRERQVCYCGAGHRLFGAPDSPDLLAEMRRERLITRGYWNLGDLERLGLSEASASATVDCMEAQAILILSGGYIGFLPTHYAAPWQAAGRLYQLLPGLLGYDAPFEIVTRKGATVSRAAQLLIQDLQASRSPVAEPAPRA</sequence>
<dbReference type="Pfam" id="PF03466">
    <property type="entry name" value="LysR_substrate"/>
    <property type="match status" value="1"/>
</dbReference>
<dbReference type="RefSeq" id="WP_034837867.1">
    <property type="nucleotide sequence ID" value="NZ_JANX01000158.1"/>
</dbReference>
<dbReference type="SUPFAM" id="SSF46785">
    <property type="entry name" value="Winged helix' DNA-binding domain"/>
    <property type="match status" value="1"/>
</dbReference>
<evidence type="ECO:0000256" key="3">
    <source>
        <dbReference type="ARBA" id="ARBA00023125"/>
    </source>
</evidence>
<protein>
    <recommendedName>
        <fullName evidence="5">HTH lysR-type domain-containing protein</fullName>
    </recommendedName>
</protein>
<evidence type="ECO:0000256" key="2">
    <source>
        <dbReference type="ARBA" id="ARBA00023015"/>
    </source>
</evidence>
<name>A0A0A0D4R0_9PROT</name>
<dbReference type="Gene3D" id="1.10.10.10">
    <property type="entry name" value="Winged helix-like DNA-binding domain superfamily/Winged helix DNA-binding domain"/>
    <property type="match status" value="1"/>
</dbReference>
<evidence type="ECO:0000313" key="6">
    <source>
        <dbReference type="EMBL" id="KGM33686.1"/>
    </source>
</evidence>
<evidence type="ECO:0000313" key="7">
    <source>
        <dbReference type="Proteomes" id="UP000029995"/>
    </source>
</evidence>
<feature type="domain" description="HTH lysR-type" evidence="5">
    <location>
        <begin position="7"/>
        <end position="64"/>
    </location>
</feature>
<dbReference type="Pfam" id="PF00126">
    <property type="entry name" value="HTH_1"/>
    <property type="match status" value="1"/>
</dbReference>
<keyword evidence="2" id="KW-0805">Transcription regulation</keyword>
<accession>A0A0A0D4R0</accession>
<dbReference type="GO" id="GO:0003700">
    <property type="term" value="F:DNA-binding transcription factor activity"/>
    <property type="evidence" value="ECO:0007669"/>
    <property type="project" value="InterPro"/>
</dbReference>
<dbReference type="InterPro" id="IPR036390">
    <property type="entry name" value="WH_DNA-bd_sf"/>
</dbReference>
<dbReference type="GO" id="GO:0000976">
    <property type="term" value="F:transcription cis-regulatory region binding"/>
    <property type="evidence" value="ECO:0007669"/>
    <property type="project" value="TreeGrafter"/>
</dbReference>
<keyword evidence="4" id="KW-0804">Transcription</keyword>
<dbReference type="AlphaFoldDB" id="A0A0A0D4R0"/>
<comment type="caution">
    <text evidence="6">The sequence shown here is derived from an EMBL/GenBank/DDBJ whole genome shotgun (WGS) entry which is preliminary data.</text>
</comment>
<keyword evidence="3" id="KW-0238">DNA-binding</keyword>
<evidence type="ECO:0000256" key="4">
    <source>
        <dbReference type="ARBA" id="ARBA00023163"/>
    </source>
</evidence>
<dbReference type="Gene3D" id="3.40.190.10">
    <property type="entry name" value="Periplasmic binding protein-like II"/>
    <property type="match status" value="2"/>
</dbReference>
<dbReference type="Proteomes" id="UP000029995">
    <property type="component" value="Unassembled WGS sequence"/>
</dbReference>
<evidence type="ECO:0000256" key="1">
    <source>
        <dbReference type="ARBA" id="ARBA00009437"/>
    </source>
</evidence>
<dbReference type="InterPro" id="IPR036388">
    <property type="entry name" value="WH-like_DNA-bd_sf"/>
</dbReference>
<comment type="similarity">
    <text evidence="1">Belongs to the LysR transcriptional regulatory family.</text>
</comment>
<reference evidence="6 7" key="1">
    <citation type="submission" date="2014-01" db="EMBL/GenBank/DDBJ databases">
        <title>Genome sequence determination for a cystic fibrosis isolate, Inquilinus limosus.</title>
        <authorList>
            <person name="Pino M."/>
            <person name="Di Conza J."/>
            <person name="Gutkind G."/>
        </authorList>
    </citation>
    <scope>NUCLEOTIDE SEQUENCE [LARGE SCALE GENOMIC DNA]</scope>
    <source>
        <strain evidence="6 7">MP06</strain>
    </source>
</reference>
<organism evidence="6 7">
    <name type="scientific">Inquilinus limosus MP06</name>
    <dbReference type="NCBI Taxonomy" id="1398085"/>
    <lineage>
        <taxon>Bacteria</taxon>
        <taxon>Pseudomonadati</taxon>
        <taxon>Pseudomonadota</taxon>
        <taxon>Alphaproteobacteria</taxon>
        <taxon>Rhodospirillales</taxon>
        <taxon>Rhodospirillaceae</taxon>
        <taxon>Inquilinus</taxon>
    </lineage>
</organism>
<dbReference type="FunFam" id="1.10.10.10:FF:000001">
    <property type="entry name" value="LysR family transcriptional regulator"/>
    <property type="match status" value="1"/>
</dbReference>
<gene>
    <name evidence="6" type="ORF">P409_14430</name>
</gene>
<dbReference type="InterPro" id="IPR000847">
    <property type="entry name" value="LysR_HTH_N"/>
</dbReference>
<dbReference type="PANTHER" id="PTHR30126">
    <property type="entry name" value="HTH-TYPE TRANSCRIPTIONAL REGULATOR"/>
    <property type="match status" value="1"/>
</dbReference>
<evidence type="ECO:0000259" key="5">
    <source>
        <dbReference type="PROSITE" id="PS50931"/>
    </source>
</evidence>
<dbReference type="InterPro" id="IPR005119">
    <property type="entry name" value="LysR_subst-bd"/>
</dbReference>
<dbReference type="PANTHER" id="PTHR30126:SF98">
    <property type="entry name" value="HTH-TYPE TRANSCRIPTIONAL ACTIVATOR BAUR"/>
    <property type="match status" value="1"/>
</dbReference>